<organism evidence="2 3">
    <name type="scientific">Candidatus Geothrix odensensis</name>
    <dbReference type="NCBI Taxonomy" id="2954440"/>
    <lineage>
        <taxon>Bacteria</taxon>
        <taxon>Pseudomonadati</taxon>
        <taxon>Acidobacteriota</taxon>
        <taxon>Holophagae</taxon>
        <taxon>Holophagales</taxon>
        <taxon>Holophagaceae</taxon>
        <taxon>Geothrix</taxon>
    </lineage>
</organism>
<protein>
    <submittedName>
        <fullName evidence="2">Uncharacterized protein</fullName>
    </submittedName>
</protein>
<evidence type="ECO:0000256" key="1">
    <source>
        <dbReference type="SAM" id="SignalP"/>
    </source>
</evidence>
<keyword evidence="1" id="KW-0732">Signal</keyword>
<sequence>MRYPFAPVLMACLAGLAAPALKAAQPTPPAAAKVQPEAILSQARGAYVGLSDRGFRGYRFAVTPDWPLTLSELAKSNPAGYEAALKLLKQIRYEGRVGAHGQSQISHNFVDTPNEASTSGLNQVNQGVEQAINGFFQTWAPFMVHAPIPPAGSPCTAEDQGTHFQLNWKETGDVSVDLRLDRTFAVTEMKVLAPAFRAAIRPTFERQSGAFVLTGYDAEYTPRNGGAEMVLKVLIVNQALDGMPVPASLDVTVWTQGRKERMTFAFTELKAEAK</sequence>
<feature type="signal peptide" evidence="1">
    <location>
        <begin position="1"/>
        <end position="23"/>
    </location>
</feature>
<evidence type="ECO:0000313" key="2">
    <source>
        <dbReference type="EMBL" id="MBK8571270.1"/>
    </source>
</evidence>
<dbReference type="AlphaFoldDB" id="A0A936F0G3"/>
<accession>A0A936F0G3</accession>
<dbReference type="Proteomes" id="UP000709959">
    <property type="component" value="Unassembled WGS sequence"/>
</dbReference>
<feature type="chain" id="PRO_5037243186" evidence="1">
    <location>
        <begin position="24"/>
        <end position="274"/>
    </location>
</feature>
<dbReference type="EMBL" id="JADKCH010000001">
    <property type="protein sequence ID" value="MBK8571270.1"/>
    <property type="molecule type" value="Genomic_DNA"/>
</dbReference>
<reference evidence="2 3" key="1">
    <citation type="submission" date="2020-10" db="EMBL/GenBank/DDBJ databases">
        <title>Connecting structure to function with the recovery of over 1000 high-quality activated sludge metagenome-assembled genomes encoding full-length rRNA genes using long-read sequencing.</title>
        <authorList>
            <person name="Singleton C.M."/>
            <person name="Petriglieri F."/>
            <person name="Kristensen J.M."/>
            <person name="Kirkegaard R.H."/>
            <person name="Michaelsen T.Y."/>
            <person name="Andersen M.H."/>
            <person name="Karst S.M."/>
            <person name="Dueholm M.S."/>
            <person name="Nielsen P.H."/>
            <person name="Albertsen M."/>
        </authorList>
    </citation>
    <scope>NUCLEOTIDE SEQUENCE [LARGE SCALE GENOMIC DNA]</scope>
    <source>
        <strain evidence="2">OdNE_18-Q3-R46-58_MAXAC.008</strain>
    </source>
</reference>
<evidence type="ECO:0000313" key="3">
    <source>
        <dbReference type="Proteomes" id="UP000709959"/>
    </source>
</evidence>
<gene>
    <name evidence="2" type="ORF">IPN91_01235</name>
</gene>
<name>A0A936F0G3_9BACT</name>
<proteinExistence type="predicted"/>
<comment type="caution">
    <text evidence="2">The sequence shown here is derived from an EMBL/GenBank/DDBJ whole genome shotgun (WGS) entry which is preliminary data.</text>
</comment>